<dbReference type="EMBL" id="NVVJ01000104">
    <property type="protein sequence ID" value="PCJ17783.1"/>
    <property type="molecule type" value="Genomic_DNA"/>
</dbReference>
<dbReference type="PANTHER" id="PTHR43065:SF52">
    <property type="entry name" value="SENSOR PROTEIN KINASE PILS"/>
    <property type="match status" value="1"/>
</dbReference>
<dbReference type="SUPFAM" id="SSF47384">
    <property type="entry name" value="Homodimeric domain of signal transducing histidine kinase"/>
    <property type="match status" value="1"/>
</dbReference>
<protein>
    <recommendedName>
        <fullName evidence="2">histidine kinase</fullName>
        <ecNumber evidence="2">2.7.13.3</ecNumber>
    </recommendedName>
</protein>
<dbReference type="AlphaFoldDB" id="A0A2A5AET0"/>
<evidence type="ECO:0000313" key="7">
    <source>
        <dbReference type="Proteomes" id="UP000218327"/>
    </source>
</evidence>
<sequence>MPERTAQYSGQIYNVSVVYNIYRVVLPLVLLVTSISPGSTLLGDLNPTLFVQACAAYAIFGVVIIFVAPTGSRYISSAHILTGSLLVDIFAITLINYSSGGMISGLGLLLLVTIASGGILIQGRISTFLAAVAALALIYSELYLALSIDNPRNQFIQTGILGALLFATSLYIQGLTNRIYRATLLADKQAEDIVDLEKLNNEIIQRMRTGVVVVNAEYNIVSLNSAARSILLPLLDLKSHADENSAGHGQTLPAAFAEQLQFWKINPKRQPQPISIPNTGRQVQLNFAFLNPGSNSDILVFLEDNRQIVQRVRQMKLASLGRLTASIAHEVRNPLGAISHASQLLGESDNLNDSDKRMIEIILNHCNRVNIIIEEVLDASRHDDTTAKIIVLKDWLKTFIENYRATHELCDEIELTTNPPETKVNIIEGQLEQILNNLFDNGLRYSSKETGRATLKIEVGIDNKAGDELPFLHIIDNGVGIDEEAEAQLFEPFHTTESSGTGLGLYISKELCEANQSQLVYSRTTDGKSCFSIYFGNPDRVIA</sequence>
<evidence type="ECO:0000256" key="3">
    <source>
        <dbReference type="ARBA" id="ARBA00022553"/>
    </source>
</evidence>
<keyword evidence="4" id="KW-0812">Transmembrane</keyword>
<dbReference type="Proteomes" id="UP000218327">
    <property type="component" value="Unassembled WGS sequence"/>
</dbReference>
<dbReference type="Pfam" id="PF02518">
    <property type="entry name" value="HATPase_c"/>
    <property type="match status" value="1"/>
</dbReference>
<dbReference type="InterPro" id="IPR036097">
    <property type="entry name" value="HisK_dim/P_sf"/>
</dbReference>
<feature type="transmembrane region" description="Helical" evidence="4">
    <location>
        <begin position="49"/>
        <end position="68"/>
    </location>
</feature>
<evidence type="ECO:0000259" key="5">
    <source>
        <dbReference type="PROSITE" id="PS50109"/>
    </source>
</evidence>
<dbReference type="Gene3D" id="1.10.287.130">
    <property type="match status" value="1"/>
</dbReference>
<dbReference type="InterPro" id="IPR003594">
    <property type="entry name" value="HATPase_dom"/>
</dbReference>
<dbReference type="PROSITE" id="PS50109">
    <property type="entry name" value="HIS_KIN"/>
    <property type="match status" value="1"/>
</dbReference>
<dbReference type="Gene3D" id="3.30.565.10">
    <property type="entry name" value="Histidine kinase-like ATPase, C-terminal domain"/>
    <property type="match status" value="1"/>
</dbReference>
<dbReference type="Pfam" id="PF00512">
    <property type="entry name" value="HisKA"/>
    <property type="match status" value="1"/>
</dbReference>
<feature type="transmembrane region" description="Helical" evidence="4">
    <location>
        <begin position="103"/>
        <end position="121"/>
    </location>
</feature>
<dbReference type="GO" id="GO:0000155">
    <property type="term" value="F:phosphorelay sensor kinase activity"/>
    <property type="evidence" value="ECO:0007669"/>
    <property type="project" value="InterPro"/>
</dbReference>
<feature type="transmembrane region" description="Helical" evidence="4">
    <location>
        <begin position="12"/>
        <end position="37"/>
    </location>
</feature>
<evidence type="ECO:0000256" key="4">
    <source>
        <dbReference type="SAM" id="Phobius"/>
    </source>
</evidence>
<dbReference type="InterPro" id="IPR003661">
    <property type="entry name" value="HisK_dim/P_dom"/>
</dbReference>
<gene>
    <name evidence="6" type="ORF">COA96_17425</name>
</gene>
<keyword evidence="3" id="KW-0597">Phosphoprotein</keyword>
<dbReference type="EC" id="2.7.13.3" evidence="2"/>
<comment type="caution">
    <text evidence="6">The sequence shown here is derived from an EMBL/GenBank/DDBJ whole genome shotgun (WGS) entry which is preliminary data.</text>
</comment>
<keyword evidence="4" id="KW-0472">Membrane</keyword>
<comment type="catalytic activity">
    <reaction evidence="1">
        <text>ATP + protein L-histidine = ADP + protein N-phospho-L-histidine.</text>
        <dbReference type="EC" id="2.7.13.3"/>
    </reaction>
</comment>
<proteinExistence type="predicted"/>
<dbReference type="PRINTS" id="PR00344">
    <property type="entry name" value="BCTRLSENSOR"/>
</dbReference>
<dbReference type="PANTHER" id="PTHR43065">
    <property type="entry name" value="SENSOR HISTIDINE KINASE"/>
    <property type="match status" value="1"/>
</dbReference>
<reference evidence="7" key="1">
    <citation type="submission" date="2017-08" db="EMBL/GenBank/DDBJ databases">
        <title>A dynamic microbial community with high functional redundancy inhabits the cold, oxic subseafloor aquifer.</title>
        <authorList>
            <person name="Tully B.J."/>
            <person name="Wheat C.G."/>
            <person name="Glazer B.T."/>
            <person name="Huber J.A."/>
        </authorList>
    </citation>
    <scope>NUCLEOTIDE SEQUENCE [LARGE SCALE GENOMIC DNA]</scope>
</reference>
<dbReference type="SMART" id="SM00387">
    <property type="entry name" value="HATPase_c"/>
    <property type="match status" value="1"/>
</dbReference>
<name>A0A2A5AET0_9GAMM</name>
<dbReference type="SMART" id="SM00388">
    <property type="entry name" value="HisKA"/>
    <property type="match status" value="1"/>
</dbReference>
<evidence type="ECO:0000256" key="1">
    <source>
        <dbReference type="ARBA" id="ARBA00000085"/>
    </source>
</evidence>
<feature type="domain" description="Histidine kinase" evidence="5">
    <location>
        <begin position="326"/>
        <end position="539"/>
    </location>
</feature>
<dbReference type="SUPFAM" id="SSF55874">
    <property type="entry name" value="ATPase domain of HSP90 chaperone/DNA topoisomerase II/histidine kinase"/>
    <property type="match status" value="1"/>
</dbReference>
<dbReference type="CDD" id="cd00082">
    <property type="entry name" value="HisKA"/>
    <property type="match status" value="1"/>
</dbReference>
<dbReference type="InterPro" id="IPR005467">
    <property type="entry name" value="His_kinase_dom"/>
</dbReference>
<evidence type="ECO:0000256" key="2">
    <source>
        <dbReference type="ARBA" id="ARBA00012438"/>
    </source>
</evidence>
<feature type="transmembrane region" description="Helical" evidence="4">
    <location>
        <begin position="154"/>
        <end position="172"/>
    </location>
</feature>
<organism evidence="6 7">
    <name type="scientific">SAR86 cluster bacterium</name>
    <dbReference type="NCBI Taxonomy" id="2030880"/>
    <lineage>
        <taxon>Bacteria</taxon>
        <taxon>Pseudomonadati</taxon>
        <taxon>Pseudomonadota</taxon>
        <taxon>Gammaproteobacteria</taxon>
        <taxon>SAR86 cluster</taxon>
    </lineage>
</organism>
<dbReference type="InterPro" id="IPR036890">
    <property type="entry name" value="HATPase_C_sf"/>
</dbReference>
<feature type="transmembrane region" description="Helical" evidence="4">
    <location>
        <begin position="80"/>
        <end position="97"/>
    </location>
</feature>
<accession>A0A2A5AET0</accession>
<evidence type="ECO:0000313" key="6">
    <source>
        <dbReference type="EMBL" id="PCJ17783.1"/>
    </source>
</evidence>
<keyword evidence="4" id="KW-1133">Transmembrane helix</keyword>
<dbReference type="Pfam" id="PF25323">
    <property type="entry name" value="6TM_PilS"/>
    <property type="match status" value="1"/>
</dbReference>
<feature type="transmembrane region" description="Helical" evidence="4">
    <location>
        <begin position="128"/>
        <end position="148"/>
    </location>
</feature>
<dbReference type="InterPro" id="IPR004358">
    <property type="entry name" value="Sig_transdc_His_kin-like_C"/>
</dbReference>